<feature type="region of interest" description="Disordered" evidence="1">
    <location>
        <begin position="1"/>
        <end position="41"/>
    </location>
</feature>
<evidence type="ECO:0000313" key="2">
    <source>
        <dbReference type="EMBL" id="KAK7470037.1"/>
    </source>
</evidence>
<organism evidence="2 3">
    <name type="scientific">Marasmiellus scandens</name>
    <dbReference type="NCBI Taxonomy" id="2682957"/>
    <lineage>
        <taxon>Eukaryota</taxon>
        <taxon>Fungi</taxon>
        <taxon>Dikarya</taxon>
        <taxon>Basidiomycota</taxon>
        <taxon>Agaricomycotina</taxon>
        <taxon>Agaricomycetes</taxon>
        <taxon>Agaricomycetidae</taxon>
        <taxon>Agaricales</taxon>
        <taxon>Marasmiineae</taxon>
        <taxon>Omphalotaceae</taxon>
        <taxon>Marasmiellus</taxon>
    </lineage>
</organism>
<evidence type="ECO:0000256" key="1">
    <source>
        <dbReference type="SAM" id="MobiDB-lite"/>
    </source>
</evidence>
<gene>
    <name evidence="2" type="ORF">VKT23_001473</name>
</gene>
<dbReference type="Proteomes" id="UP001498398">
    <property type="component" value="Unassembled WGS sequence"/>
</dbReference>
<accession>A0ABR1K0D1</accession>
<comment type="caution">
    <text evidence="2">The sequence shown here is derived from an EMBL/GenBank/DDBJ whole genome shotgun (WGS) entry which is preliminary data.</text>
</comment>
<feature type="compositionally biased region" description="Polar residues" evidence="1">
    <location>
        <begin position="11"/>
        <end position="26"/>
    </location>
</feature>
<dbReference type="EMBL" id="JBANRG010000002">
    <property type="protein sequence ID" value="KAK7470037.1"/>
    <property type="molecule type" value="Genomic_DNA"/>
</dbReference>
<sequence length="111" mass="12405">MQRRLCDATLQPKTLQPLPSISSQSNAKDRSRHASHIAGNASPTIKELFTDPVTYFNVYAKGQLSHGFAETVVARITTTEVSILDDPEEKERKQARIVCRMTVEEGGSFLW</sequence>
<evidence type="ECO:0000313" key="3">
    <source>
        <dbReference type="Proteomes" id="UP001498398"/>
    </source>
</evidence>
<name>A0ABR1K0D1_9AGAR</name>
<reference evidence="2 3" key="1">
    <citation type="submission" date="2024-01" db="EMBL/GenBank/DDBJ databases">
        <title>A draft genome for the cacao thread blight pathogen Marasmiellus scandens.</title>
        <authorList>
            <person name="Baruah I.K."/>
            <person name="Leung J."/>
            <person name="Bukari Y."/>
            <person name="Amoako-Attah I."/>
            <person name="Meinhardt L.W."/>
            <person name="Bailey B.A."/>
            <person name="Cohen S.P."/>
        </authorList>
    </citation>
    <scope>NUCLEOTIDE SEQUENCE [LARGE SCALE GENOMIC DNA]</scope>
    <source>
        <strain evidence="2 3">GH-19</strain>
    </source>
</reference>
<protein>
    <submittedName>
        <fullName evidence="2">Uncharacterized protein</fullName>
    </submittedName>
</protein>
<proteinExistence type="predicted"/>
<keyword evidence="3" id="KW-1185">Reference proteome</keyword>